<organism evidence="2 3">
    <name type="scientific">Musa troglodytarum</name>
    <name type="common">fe'i banana</name>
    <dbReference type="NCBI Taxonomy" id="320322"/>
    <lineage>
        <taxon>Eukaryota</taxon>
        <taxon>Viridiplantae</taxon>
        <taxon>Streptophyta</taxon>
        <taxon>Embryophyta</taxon>
        <taxon>Tracheophyta</taxon>
        <taxon>Spermatophyta</taxon>
        <taxon>Magnoliopsida</taxon>
        <taxon>Liliopsida</taxon>
        <taxon>Zingiberales</taxon>
        <taxon>Musaceae</taxon>
        <taxon>Musa</taxon>
    </lineage>
</organism>
<reference evidence="2" key="1">
    <citation type="submission" date="2022-05" db="EMBL/GenBank/DDBJ databases">
        <title>The Musa troglodytarum L. genome provides insights into the mechanism of non-climacteric behaviour and enrichment of carotenoids.</title>
        <authorList>
            <person name="Wang J."/>
        </authorList>
    </citation>
    <scope>NUCLEOTIDE SEQUENCE</scope>
    <source>
        <tissue evidence="2">Leaf</tissue>
    </source>
</reference>
<name>A0A9E7H8K6_9LILI</name>
<evidence type="ECO:0000256" key="1">
    <source>
        <dbReference type="SAM" id="MobiDB-lite"/>
    </source>
</evidence>
<feature type="compositionally biased region" description="Basic and acidic residues" evidence="1">
    <location>
        <begin position="1"/>
        <end position="35"/>
    </location>
</feature>
<accession>A0A9E7H8K6</accession>
<gene>
    <name evidence="2" type="ORF">MUK42_07404</name>
</gene>
<evidence type="ECO:0000313" key="2">
    <source>
        <dbReference type="EMBL" id="URE29726.1"/>
    </source>
</evidence>
<feature type="region of interest" description="Disordered" evidence="1">
    <location>
        <begin position="1"/>
        <end position="54"/>
    </location>
</feature>
<protein>
    <submittedName>
        <fullName evidence="2">Pleiotropic drug resistance protein</fullName>
    </submittedName>
</protein>
<dbReference type="OrthoDB" id="66620at2759"/>
<proteinExistence type="predicted"/>
<dbReference type="EMBL" id="CP097510">
    <property type="protein sequence ID" value="URE29726.1"/>
    <property type="molecule type" value="Genomic_DNA"/>
</dbReference>
<sequence>MEETRDETRESPRIRRAGSENDSLPRELSKRDGNNAREMTMLRMSPSGTNRLNRDMSIDEAATGVAPKRGMVLPFTPLAMSFDEVNYYVDMPAVSSLIHFSSFESSSMN</sequence>
<evidence type="ECO:0000313" key="3">
    <source>
        <dbReference type="Proteomes" id="UP001055439"/>
    </source>
</evidence>
<dbReference type="Proteomes" id="UP001055439">
    <property type="component" value="Chromosome 8"/>
</dbReference>
<keyword evidence="3" id="KW-1185">Reference proteome</keyword>
<dbReference type="AlphaFoldDB" id="A0A9E7H8K6"/>